<evidence type="ECO:0000313" key="2">
    <source>
        <dbReference type="Proteomes" id="UP001362999"/>
    </source>
</evidence>
<name>A0AAV9Z772_9AGAR</name>
<protein>
    <recommendedName>
        <fullName evidence="3">F-box domain-containing protein</fullName>
    </recommendedName>
</protein>
<evidence type="ECO:0000313" key="1">
    <source>
        <dbReference type="EMBL" id="KAK6972186.1"/>
    </source>
</evidence>
<accession>A0AAV9Z772</accession>
<gene>
    <name evidence="1" type="ORF">R3P38DRAFT_3240429</name>
</gene>
<proteinExistence type="predicted"/>
<dbReference type="AlphaFoldDB" id="A0AAV9Z772"/>
<keyword evidence="2" id="KW-1185">Reference proteome</keyword>
<reference evidence="1 2" key="1">
    <citation type="journal article" date="2024" name="J Genomics">
        <title>Draft genome sequencing and assembly of Favolaschia claudopus CIRM-BRFM 2984 isolated from oak limbs.</title>
        <authorList>
            <person name="Navarro D."/>
            <person name="Drula E."/>
            <person name="Chaduli D."/>
            <person name="Cazenave R."/>
            <person name="Ahrendt S."/>
            <person name="Wang J."/>
            <person name="Lipzen A."/>
            <person name="Daum C."/>
            <person name="Barry K."/>
            <person name="Grigoriev I.V."/>
            <person name="Favel A."/>
            <person name="Rosso M.N."/>
            <person name="Martin F."/>
        </authorList>
    </citation>
    <scope>NUCLEOTIDE SEQUENCE [LARGE SCALE GENOMIC DNA]</scope>
    <source>
        <strain evidence="1 2">CIRM-BRFM 2984</strain>
    </source>
</reference>
<sequence length="411" mass="46015">MAIESFPVEVLCRALRAVFISPNAVNAGMPVQRDVLRSVCHLWRDAIDHDAVSWAHSFVTYSTPPEQLRMWLLKSRNVPLAIDLHFPNTHAPLEVQTIHQLFFILAPFMPRCQQLRVRVANNKIGTHAVGLLADMRLDSLSTVDIIMAPPYQSPRFDTFARTPPRNLVNLSFHRSFPTWSDKSSFSGVRSLTLSNITSFPRPFLGDIKEFFDSVPNLEHLAIKHVDPHMVILRRTASTRIVLPRLLQLEFAMRRARCSQFLSVLSAPNLEGLALTLEREEDVLPCLQQCGSLFPSVLCLQLACYFPSYTVLTTALAGFSALVQLDGRLSPGFSLAFYGASLYCVDLCPDLARVCVAELPRILVEDILCRRSPTNFAPDLRVYANLPSLAYAEYSLSGGQVLCRPSFVESLV</sequence>
<dbReference type="EMBL" id="JAWWNJ010000192">
    <property type="protein sequence ID" value="KAK6972186.1"/>
    <property type="molecule type" value="Genomic_DNA"/>
</dbReference>
<comment type="caution">
    <text evidence="1">The sequence shown here is derived from an EMBL/GenBank/DDBJ whole genome shotgun (WGS) entry which is preliminary data.</text>
</comment>
<dbReference type="Proteomes" id="UP001362999">
    <property type="component" value="Unassembled WGS sequence"/>
</dbReference>
<evidence type="ECO:0008006" key="3">
    <source>
        <dbReference type="Google" id="ProtNLM"/>
    </source>
</evidence>
<organism evidence="1 2">
    <name type="scientific">Favolaschia claudopus</name>
    <dbReference type="NCBI Taxonomy" id="2862362"/>
    <lineage>
        <taxon>Eukaryota</taxon>
        <taxon>Fungi</taxon>
        <taxon>Dikarya</taxon>
        <taxon>Basidiomycota</taxon>
        <taxon>Agaricomycotina</taxon>
        <taxon>Agaricomycetes</taxon>
        <taxon>Agaricomycetidae</taxon>
        <taxon>Agaricales</taxon>
        <taxon>Marasmiineae</taxon>
        <taxon>Mycenaceae</taxon>
        <taxon>Favolaschia</taxon>
    </lineage>
</organism>